<feature type="signal peptide" evidence="2">
    <location>
        <begin position="1"/>
        <end position="26"/>
    </location>
</feature>
<keyword evidence="1" id="KW-0472">Membrane</keyword>
<keyword evidence="2" id="KW-0732">Signal</keyword>
<name>A0A1F5SGL3_9BACT</name>
<comment type="caution">
    <text evidence="3">The sequence shown here is derived from an EMBL/GenBank/DDBJ whole genome shotgun (WGS) entry which is preliminary data.</text>
</comment>
<evidence type="ECO:0000256" key="1">
    <source>
        <dbReference type="SAM" id="Phobius"/>
    </source>
</evidence>
<dbReference type="STRING" id="1797994.A2227_00940"/>
<keyword evidence="1" id="KW-0812">Transmembrane</keyword>
<feature type="transmembrane region" description="Helical" evidence="1">
    <location>
        <begin position="292"/>
        <end position="312"/>
    </location>
</feature>
<evidence type="ECO:0000256" key="2">
    <source>
        <dbReference type="SAM" id="SignalP"/>
    </source>
</evidence>
<evidence type="ECO:0008006" key="5">
    <source>
        <dbReference type="Google" id="ProtNLM"/>
    </source>
</evidence>
<organism evidence="3 4">
    <name type="scientific">Candidatus Falkowbacteria bacterium RIFOXYA2_FULL_47_19</name>
    <dbReference type="NCBI Taxonomy" id="1797994"/>
    <lineage>
        <taxon>Bacteria</taxon>
        <taxon>Candidatus Falkowiibacteriota</taxon>
    </lineage>
</organism>
<gene>
    <name evidence="3" type="ORF">A2227_00940</name>
</gene>
<dbReference type="AlphaFoldDB" id="A0A1F5SGL3"/>
<accession>A0A1F5SGL3</accession>
<dbReference type="Gene3D" id="2.60.40.1800">
    <property type="match status" value="1"/>
</dbReference>
<sequence length="331" mass="36475">MLRYGKYFIILIFLGLSLFLINPVEAADNSAGAVPPAPTLIGPDGFKKIGRAKPKITGLTKSGTAVYVYIDGVYNGKTDVLADDSGTADFAYDPFLNLSKGEHIVWAVAKDSQGNKSFISNTLKFSIELPFPAPTLFKPVVNSGTNFEKPYIVGLAKNDSRVKIFIDKKFFGEFDVKNHNSGTTDFAYLPFLPLTEGRHMVYSVSTDKEGKESAWSNIVYFTVERQKESSAPIVAAAESEFPDDSEKTNFGKVTEAAASEEIAEIKALINRDAENTDSTGAINEKEESQGRLNLNSIIFIVFLLAVISWIFWVNRELIKERREAVKSDPGD</sequence>
<reference evidence="3 4" key="1">
    <citation type="journal article" date="2016" name="Nat. Commun.">
        <title>Thousands of microbial genomes shed light on interconnected biogeochemical processes in an aquifer system.</title>
        <authorList>
            <person name="Anantharaman K."/>
            <person name="Brown C.T."/>
            <person name="Hug L.A."/>
            <person name="Sharon I."/>
            <person name="Castelle C.J."/>
            <person name="Probst A.J."/>
            <person name="Thomas B.C."/>
            <person name="Singh A."/>
            <person name="Wilkins M.J."/>
            <person name="Karaoz U."/>
            <person name="Brodie E.L."/>
            <person name="Williams K.H."/>
            <person name="Hubbard S.S."/>
            <person name="Banfield J.F."/>
        </authorList>
    </citation>
    <scope>NUCLEOTIDE SEQUENCE [LARGE SCALE GENOMIC DNA]</scope>
</reference>
<evidence type="ECO:0000313" key="4">
    <source>
        <dbReference type="Proteomes" id="UP000178367"/>
    </source>
</evidence>
<dbReference type="EMBL" id="MFGB01000020">
    <property type="protein sequence ID" value="OGF25752.1"/>
    <property type="molecule type" value="Genomic_DNA"/>
</dbReference>
<dbReference type="Proteomes" id="UP000178367">
    <property type="component" value="Unassembled WGS sequence"/>
</dbReference>
<proteinExistence type="predicted"/>
<keyword evidence="1" id="KW-1133">Transmembrane helix</keyword>
<feature type="chain" id="PRO_5009521211" description="Bacterial Ig-like domain-containing protein" evidence="2">
    <location>
        <begin position="27"/>
        <end position="331"/>
    </location>
</feature>
<evidence type="ECO:0000313" key="3">
    <source>
        <dbReference type="EMBL" id="OGF25752.1"/>
    </source>
</evidence>
<protein>
    <recommendedName>
        <fullName evidence="5">Bacterial Ig-like domain-containing protein</fullName>
    </recommendedName>
</protein>